<dbReference type="RefSeq" id="WP_302037954.1">
    <property type="nucleotide sequence ID" value="NZ_JAUKPO010000006.1"/>
</dbReference>
<dbReference type="InterPro" id="IPR000209">
    <property type="entry name" value="Peptidase_S8/S53_dom"/>
</dbReference>
<organism evidence="9 10">
    <name type="scientific">Rhodocytophaga aerolata</name>
    <dbReference type="NCBI Taxonomy" id="455078"/>
    <lineage>
        <taxon>Bacteria</taxon>
        <taxon>Pseudomonadati</taxon>
        <taxon>Bacteroidota</taxon>
        <taxon>Cytophagia</taxon>
        <taxon>Cytophagales</taxon>
        <taxon>Rhodocytophagaceae</taxon>
        <taxon>Rhodocytophaga</taxon>
    </lineage>
</organism>
<feature type="active site" description="Charge relay system" evidence="5">
    <location>
        <position position="408"/>
    </location>
</feature>
<dbReference type="Proteomes" id="UP001168528">
    <property type="component" value="Unassembled WGS sequence"/>
</dbReference>
<dbReference type="NCBIfam" id="TIGR04183">
    <property type="entry name" value="Por_Secre_tail"/>
    <property type="match status" value="1"/>
</dbReference>
<dbReference type="InterPro" id="IPR015500">
    <property type="entry name" value="Peptidase_S8_subtilisin-rel"/>
</dbReference>
<protein>
    <submittedName>
        <fullName evidence="9">S8 family serine peptidase</fullName>
    </submittedName>
</protein>
<evidence type="ECO:0000256" key="5">
    <source>
        <dbReference type="PROSITE-ProRule" id="PRU01240"/>
    </source>
</evidence>
<feature type="compositionally biased region" description="Polar residues" evidence="6">
    <location>
        <begin position="129"/>
        <end position="145"/>
    </location>
</feature>
<gene>
    <name evidence="9" type="ORF">Q0590_12860</name>
</gene>
<evidence type="ECO:0000256" key="4">
    <source>
        <dbReference type="ARBA" id="ARBA00022825"/>
    </source>
</evidence>
<evidence type="ECO:0000256" key="6">
    <source>
        <dbReference type="SAM" id="MobiDB-lite"/>
    </source>
</evidence>
<sequence length="556" mass="60583">MEKSKKVCWLIILLSLLFSPVWAQKSKYFIEFTDKANSPFSLSDPSAFLSQKSIDRRLKQAIDITLRDLPVNPGYVQTVQQLGATVWYTSRWMNAALIEADSAQLAQINTLNFVKKQDAANWPPVSGARLSQQRHNSIPKPSSARINTTKENQASPLDYGFSATQVTMIGADKMHEQGFTGQGMRIAIFDSGFKNANSLPAFTHLFINNRVLATYDFVSKEESVFEDDEHGLRVFSAMGAYVPGEIIGTAYEADYLLFRTEDASSEFRIEEINWLMAAEYADSAGVDVINSSLGYNYFSNPRMNYSQADMDGNTALITRAADIAAATGMLVVVSAGNEGNDPWQTIAAPADADSVLSVGAVDRDGLYASFSSRGPSADGRVKPDLAAQGRGTALSAASGSTVSSNGTSYSSPVLAGMVAGFWQAYPQLTNMEVISYLKKSASQATKPDSLLGYGIPDFSKAAALAENDIKHAQEICRIWPNPASDNSLTLWINPRFKNEAVSIQFFDASGKLIDKQTIAKASVENTLRLNKLYTRGTYVARVTSPGIKWTGKVVKL</sequence>
<dbReference type="Gene3D" id="3.40.50.200">
    <property type="entry name" value="Peptidase S8/S53 domain"/>
    <property type="match status" value="1"/>
</dbReference>
<feature type="domain" description="Secretion system C-terminal sorting" evidence="8">
    <location>
        <begin position="478"/>
        <end position="553"/>
    </location>
</feature>
<dbReference type="PROSITE" id="PS51892">
    <property type="entry name" value="SUBTILASE"/>
    <property type="match status" value="1"/>
</dbReference>
<keyword evidence="2 5" id="KW-0645">Protease</keyword>
<accession>A0ABT8R4X7</accession>
<evidence type="ECO:0000256" key="3">
    <source>
        <dbReference type="ARBA" id="ARBA00022801"/>
    </source>
</evidence>
<comment type="similarity">
    <text evidence="1 5">Belongs to the peptidase S8 family.</text>
</comment>
<dbReference type="InterPro" id="IPR050131">
    <property type="entry name" value="Peptidase_S8_subtilisin-like"/>
</dbReference>
<dbReference type="PANTHER" id="PTHR43806:SF67">
    <property type="entry name" value="EGF-LIKE DOMAIN-CONTAINING PROTEIN"/>
    <property type="match status" value="1"/>
</dbReference>
<dbReference type="InterPro" id="IPR026444">
    <property type="entry name" value="Secre_tail"/>
</dbReference>
<keyword evidence="4 5" id="KW-0720">Serine protease</keyword>
<keyword evidence="3 5" id="KW-0378">Hydrolase</keyword>
<feature type="region of interest" description="Disordered" evidence="6">
    <location>
        <begin position="125"/>
        <end position="145"/>
    </location>
</feature>
<feature type="domain" description="Peptidase S8/S53" evidence="7">
    <location>
        <begin position="181"/>
        <end position="454"/>
    </location>
</feature>
<evidence type="ECO:0000313" key="9">
    <source>
        <dbReference type="EMBL" id="MDO1447152.1"/>
    </source>
</evidence>
<feature type="active site" description="Charge relay system" evidence="5">
    <location>
        <position position="230"/>
    </location>
</feature>
<proteinExistence type="inferred from homology"/>
<evidence type="ECO:0000256" key="1">
    <source>
        <dbReference type="ARBA" id="ARBA00011073"/>
    </source>
</evidence>
<keyword evidence="10" id="KW-1185">Reference proteome</keyword>
<feature type="active site" description="Charge relay system" evidence="5">
    <location>
        <position position="190"/>
    </location>
</feature>
<evidence type="ECO:0000259" key="8">
    <source>
        <dbReference type="Pfam" id="PF18962"/>
    </source>
</evidence>
<dbReference type="Pfam" id="PF18962">
    <property type="entry name" value="Por_Secre_tail"/>
    <property type="match status" value="1"/>
</dbReference>
<dbReference type="PRINTS" id="PR00723">
    <property type="entry name" value="SUBTILISIN"/>
</dbReference>
<reference evidence="9" key="1">
    <citation type="submission" date="2023-07" db="EMBL/GenBank/DDBJ databases">
        <title>The genome sequence of Rhodocytophaga aerolata KACC 12507.</title>
        <authorList>
            <person name="Zhang X."/>
        </authorList>
    </citation>
    <scope>NUCLEOTIDE SEQUENCE</scope>
    <source>
        <strain evidence="9">KACC 12507</strain>
    </source>
</reference>
<comment type="caution">
    <text evidence="9">The sequence shown here is derived from an EMBL/GenBank/DDBJ whole genome shotgun (WGS) entry which is preliminary data.</text>
</comment>
<name>A0ABT8R4X7_9BACT</name>
<dbReference type="CDD" id="cd07493">
    <property type="entry name" value="Peptidases_S8_9"/>
    <property type="match status" value="1"/>
</dbReference>
<dbReference type="SUPFAM" id="SSF52743">
    <property type="entry name" value="Subtilisin-like"/>
    <property type="match status" value="1"/>
</dbReference>
<dbReference type="PIRSF" id="PIRSF037903">
    <property type="entry name" value="Subtilisin_rel_GFO_2223"/>
    <property type="match status" value="1"/>
</dbReference>
<dbReference type="PANTHER" id="PTHR43806">
    <property type="entry name" value="PEPTIDASE S8"/>
    <property type="match status" value="1"/>
</dbReference>
<dbReference type="EMBL" id="JAUKPO010000006">
    <property type="protein sequence ID" value="MDO1447152.1"/>
    <property type="molecule type" value="Genomic_DNA"/>
</dbReference>
<evidence type="ECO:0000259" key="7">
    <source>
        <dbReference type="Pfam" id="PF00082"/>
    </source>
</evidence>
<dbReference type="InterPro" id="IPR017317">
    <property type="entry name" value="Pept_S8_subtilisin_bacteroid-2"/>
</dbReference>
<evidence type="ECO:0000313" key="10">
    <source>
        <dbReference type="Proteomes" id="UP001168528"/>
    </source>
</evidence>
<dbReference type="InterPro" id="IPR036852">
    <property type="entry name" value="Peptidase_S8/S53_dom_sf"/>
</dbReference>
<dbReference type="Pfam" id="PF00082">
    <property type="entry name" value="Peptidase_S8"/>
    <property type="match status" value="1"/>
</dbReference>
<evidence type="ECO:0000256" key="2">
    <source>
        <dbReference type="ARBA" id="ARBA00022670"/>
    </source>
</evidence>